<organism evidence="2 3">
    <name type="scientific">Streblomastix strix</name>
    <dbReference type="NCBI Taxonomy" id="222440"/>
    <lineage>
        <taxon>Eukaryota</taxon>
        <taxon>Metamonada</taxon>
        <taxon>Preaxostyla</taxon>
        <taxon>Oxymonadida</taxon>
        <taxon>Streblomastigidae</taxon>
        <taxon>Streblomastix</taxon>
    </lineage>
</organism>
<feature type="compositionally biased region" description="Polar residues" evidence="1">
    <location>
        <begin position="255"/>
        <end position="286"/>
    </location>
</feature>
<proteinExistence type="predicted"/>
<reference evidence="2 3" key="1">
    <citation type="submission" date="2019-03" db="EMBL/GenBank/DDBJ databases">
        <title>Single cell metagenomics reveals metabolic interactions within the superorganism composed of flagellate Streblomastix strix and complex community of Bacteroidetes bacteria on its surface.</title>
        <authorList>
            <person name="Treitli S.C."/>
            <person name="Kolisko M."/>
            <person name="Husnik F."/>
            <person name="Keeling P."/>
            <person name="Hampl V."/>
        </authorList>
    </citation>
    <scope>NUCLEOTIDE SEQUENCE [LARGE SCALE GENOMIC DNA]</scope>
    <source>
        <strain evidence="2">ST1C</strain>
    </source>
</reference>
<gene>
    <name evidence="2" type="ORF">EZS28_046278</name>
</gene>
<feature type="compositionally biased region" description="Basic residues" evidence="1">
    <location>
        <begin position="310"/>
        <end position="324"/>
    </location>
</feature>
<evidence type="ECO:0000313" key="3">
    <source>
        <dbReference type="Proteomes" id="UP000324800"/>
    </source>
</evidence>
<feature type="region of interest" description="Disordered" evidence="1">
    <location>
        <begin position="246"/>
        <end position="324"/>
    </location>
</feature>
<feature type="compositionally biased region" description="Low complexity" evidence="1">
    <location>
        <begin position="94"/>
        <end position="107"/>
    </location>
</feature>
<evidence type="ECO:0000256" key="1">
    <source>
        <dbReference type="SAM" id="MobiDB-lite"/>
    </source>
</evidence>
<feature type="region of interest" description="Disordered" evidence="1">
    <location>
        <begin position="82"/>
        <end position="114"/>
    </location>
</feature>
<evidence type="ECO:0000313" key="2">
    <source>
        <dbReference type="EMBL" id="KAA6358195.1"/>
    </source>
</evidence>
<dbReference type="EMBL" id="SNRW01030219">
    <property type="protein sequence ID" value="KAA6358195.1"/>
    <property type="molecule type" value="Genomic_DNA"/>
</dbReference>
<comment type="caution">
    <text evidence="2">The sequence shown here is derived from an EMBL/GenBank/DDBJ whole genome shotgun (WGS) entry which is preliminary data.</text>
</comment>
<dbReference type="Proteomes" id="UP000324800">
    <property type="component" value="Unassembled WGS sequence"/>
</dbReference>
<dbReference type="AlphaFoldDB" id="A0A5J4TKZ2"/>
<name>A0A5J4TKZ2_9EUKA</name>
<protein>
    <submittedName>
        <fullName evidence="2">Uncharacterized protein</fullName>
    </submittedName>
</protein>
<feature type="non-terminal residue" evidence="2">
    <location>
        <position position="324"/>
    </location>
</feature>
<sequence>MISDRKVEDKEEEEEITEEEVIEEIEVVITEIAEQTDTYYNGNNHNVFTVALWPPIESVPATTLNTVVPDLSQRQIGVPIPQLMRTPDSWKSNKTPTPKQQSKQPTPIQVQQKQDHLLHPPVAGSLLPINPANFELPPVDKTFPDNTTQPINNILVLQQQFTNQQYRLPDLPDSWSSKVTQPLSLELRAQRGAQRLHDQRILQKNRARNEYRIHMQQITQNKAQQYLMDGMLMNLEASSNGFDNPSYHPFGNIEPSFNPNQYIDNHSQIPSQDQQKYSNDFDQNQMQRDDDHDSNDDVFGDADLIELQVRGRRGRGKKNRGRGK</sequence>
<accession>A0A5J4TKZ2</accession>
<feature type="compositionally biased region" description="Acidic residues" evidence="1">
    <location>
        <begin position="292"/>
        <end position="304"/>
    </location>
</feature>